<comment type="caution">
    <text evidence="1">The sequence shown here is derived from an EMBL/GenBank/DDBJ whole genome shotgun (WGS) entry which is preliminary data.</text>
</comment>
<dbReference type="EMBL" id="QRBI01000131">
    <property type="protein sequence ID" value="RMC02984.1"/>
    <property type="molecule type" value="Genomic_DNA"/>
</dbReference>
<accession>A0A3M0JV21</accession>
<organism evidence="1 2">
    <name type="scientific">Hirundo rustica rustica</name>
    <dbReference type="NCBI Taxonomy" id="333673"/>
    <lineage>
        <taxon>Eukaryota</taxon>
        <taxon>Metazoa</taxon>
        <taxon>Chordata</taxon>
        <taxon>Craniata</taxon>
        <taxon>Vertebrata</taxon>
        <taxon>Euteleostomi</taxon>
        <taxon>Archelosauria</taxon>
        <taxon>Archosauria</taxon>
        <taxon>Dinosauria</taxon>
        <taxon>Saurischia</taxon>
        <taxon>Theropoda</taxon>
        <taxon>Coelurosauria</taxon>
        <taxon>Aves</taxon>
        <taxon>Neognathae</taxon>
        <taxon>Neoaves</taxon>
        <taxon>Telluraves</taxon>
        <taxon>Australaves</taxon>
        <taxon>Passeriformes</taxon>
        <taxon>Sylvioidea</taxon>
        <taxon>Hirundinidae</taxon>
        <taxon>Hirundo</taxon>
    </lineage>
</organism>
<dbReference type="Proteomes" id="UP000269221">
    <property type="component" value="Unassembled WGS sequence"/>
</dbReference>
<protein>
    <submittedName>
        <fullName evidence="1">Uncharacterized protein</fullName>
    </submittedName>
</protein>
<sequence length="119" mass="13405">MVTELVGGLEHRSCEERLRELGVFSLEKRTLRGHLITLYNHLEGGCSQVGNPALFLGDSNRTRAHCLKLPQGRFKLDIRKNSFTERVIGHWNGLPREVLESPSLEVFKEGLEVALNALV</sequence>
<dbReference type="STRING" id="333673.A0A3M0JV21"/>
<dbReference type="AlphaFoldDB" id="A0A3M0JV21"/>
<proteinExistence type="predicted"/>
<gene>
    <name evidence="1" type="ORF">DUI87_20177</name>
</gene>
<keyword evidence="2" id="KW-1185">Reference proteome</keyword>
<evidence type="ECO:0000313" key="2">
    <source>
        <dbReference type="Proteomes" id="UP000269221"/>
    </source>
</evidence>
<dbReference type="OrthoDB" id="276744at2759"/>
<evidence type="ECO:0000313" key="1">
    <source>
        <dbReference type="EMBL" id="RMC02984.1"/>
    </source>
</evidence>
<reference evidence="1 2" key="1">
    <citation type="submission" date="2018-07" db="EMBL/GenBank/DDBJ databases">
        <title>A high quality draft genome assembly of the barn swallow (H. rustica rustica).</title>
        <authorList>
            <person name="Formenti G."/>
            <person name="Chiara M."/>
            <person name="Poveda L."/>
            <person name="Francoijs K.-J."/>
            <person name="Bonisoli-Alquati A."/>
            <person name="Canova L."/>
            <person name="Gianfranceschi L."/>
            <person name="Horner D.S."/>
            <person name="Saino N."/>
        </authorList>
    </citation>
    <scope>NUCLEOTIDE SEQUENCE [LARGE SCALE GENOMIC DNA]</scope>
    <source>
        <strain evidence="1">Chelidonia</strain>
        <tissue evidence="1">Blood</tissue>
    </source>
</reference>
<name>A0A3M0JV21_HIRRU</name>